<organism evidence="1">
    <name type="scientific">uncultured Caudovirales phage</name>
    <dbReference type="NCBI Taxonomy" id="2100421"/>
    <lineage>
        <taxon>Viruses</taxon>
        <taxon>Duplodnaviria</taxon>
        <taxon>Heunggongvirae</taxon>
        <taxon>Uroviricota</taxon>
        <taxon>Caudoviricetes</taxon>
        <taxon>Peduoviridae</taxon>
        <taxon>Maltschvirus</taxon>
        <taxon>Maltschvirus maltsch</taxon>
    </lineage>
</organism>
<protein>
    <submittedName>
        <fullName evidence="1">Uncharacterized protein</fullName>
    </submittedName>
</protein>
<evidence type="ECO:0000313" key="1">
    <source>
        <dbReference type="EMBL" id="CAB4126754.1"/>
    </source>
</evidence>
<reference evidence="1" key="1">
    <citation type="submission" date="2020-04" db="EMBL/GenBank/DDBJ databases">
        <authorList>
            <person name="Chiriac C."/>
            <person name="Salcher M."/>
            <person name="Ghai R."/>
            <person name="Kavagutti S V."/>
        </authorList>
    </citation>
    <scope>NUCLEOTIDE SEQUENCE</scope>
</reference>
<accession>A0A6J5KWE3</accession>
<sequence>MFSDHINVKGDVHIEIYDSESGIKKHQFDINNLIVSAGKQWIAGRLASSGTSITHMAIGTNTSTPTADNTSLLSQLGSRVAITSNVYVSGNNFITINASFPGSTYASSGITEAGLFTSSTGATAICRTTFGAFAILPTDTIAITWKLSIL</sequence>
<name>A0A6J5KWE3_9CAUD</name>
<proteinExistence type="predicted"/>
<gene>
    <name evidence="1" type="ORF">UFOVP84_20</name>
</gene>
<dbReference type="EMBL" id="LR796208">
    <property type="protein sequence ID" value="CAB4126754.1"/>
    <property type="molecule type" value="Genomic_DNA"/>
</dbReference>